<protein>
    <submittedName>
        <fullName evidence="1">Uncharacterized protein</fullName>
    </submittedName>
</protein>
<proteinExistence type="predicted"/>
<dbReference type="EMBL" id="QTSX02005701">
    <property type="protein sequence ID" value="KAJ9058931.1"/>
    <property type="molecule type" value="Genomic_DNA"/>
</dbReference>
<dbReference type="Proteomes" id="UP001165960">
    <property type="component" value="Unassembled WGS sequence"/>
</dbReference>
<comment type="caution">
    <text evidence="1">The sequence shown here is derived from an EMBL/GenBank/DDBJ whole genome shotgun (WGS) entry which is preliminary data.</text>
</comment>
<evidence type="ECO:0000313" key="1">
    <source>
        <dbReference type="EMBL" id="KAJ9058931.1"/>
    </source>
</evidence>
<sequence length="107" mass="11995">MEPPVTPKPNPAPSSDLPTDHTGKLFGIVYITLTGVIDTIIPAISPWSWVGKSFSYLFKLYPQKNRSKLPLKKTGWPAKNGSLTHTPFPELQKSFGNSYQWGVEFLY</sequence>
<reference evidence="1" key="1">
    <citation type="submission" date="2022-04" db="EMBL/GenBank/DDBJ databases">
        <title>Genome of the entomopathogenic fungus Entomophthora muscae.</title>
        <authorList>
            <person name="Elya C."/>
            <person name="Lovett B.R."/>
            <person name="Lee E."/>
            <person name="Macias A.M."/>
            <person name="Hajek A.E."/>
            <person name="De Bivort B.L."/>
            <person name="Kasson M.T."/>
            <person name="De Fine Licht H.H."/>
            <person name="Stajich J.E."/>
        </authorList>
    </citation>
    <scope>NUCLEOTIDE SEQUENCE</scope>
    <source>
        <strain evidence="1">Berkeley</strain>
    </source>
</reference>
<gene>
    <name evidence="1" type="ORF">DSO57_1007334</name>
</gene>
<keyword evidence="2" id="KW-1185">Reference proteome</keyword>
<evidence type="ECO:0000313" key="2">
    <source>
        <dbReference type="Proteomes" id="UP001165960"/>
    </source>
</evidence>
<organism evidence="1 2">
    <name type="scientific">Entomophthora muscae</name>
    <dbReference type="NCBI Taxonomy" id="34485"/>
    <lineage>
        <taxon>Eukaryota</taxon>
        <taxon>Fungi</taxon>
        <taxon>Fungi incertae sedis</taxon>
        <taxon>Zoopagomycota</taxon>
        <taxon>Entomophthoromycotina</taxon>
        <taxon>Entomophthoromycetes</taxon>
        <taxon>Entomophthorales</taxon>
        <taxon>Entomophthoraceae</taxon>
        <taxon>Entomophthora</taxon>
    </lineage>
</organism>
<accession>A0ACC2S9F7</accession>
<name>A0ACC2S9F7_9FUNG</name>